<dbReference type="eggNOG" id="COG4608">
    <property type="taxonomic scope" value="Bacteria"/>
</dbReference>
<dbReference type="InterPro" id="IPR050319">
    <property type="entry name" value="ABC_transp_ATP-bind"/>
</dbReference>
<dbReference type="GO" id="GO:0016887">
    <property type="term" value="F:ATP hydrolysis activity"/>
    <property type="evidence" value="ECO:0007669"/>
    <property type="project" value="InterPro"/>
</dbReference>
<accession>V6IUV7</accession>
<dbReference type="Gene3D" id="3.40.50.300">
    <property type="entry name" value="P-loop containing nucleotide triphosphate hydrolases"/>
    <property type="match status" value="1"/>
</dbReference>
<dbReference type="PROSITE" id="PS50893">
    <property type="entry name" value="ABC_TRANSPORTER_2"/>
    <property type="match status" value="1"/>
</dbReference>
<keyword evidence="2" id="KW-0813">Transport</keyword>
<dbReference type="InterPro" id="IPR003439">
    <property type="entry name" value="ABC_transporter-like_ATP-bd"/>
</dbReference>
<dbReference type="RefSeq" id="WP_023511217.1">
    <property type="nucleotide sequence ID" value="NZ_AWTC01000016.1"/>
</dbReference>
<dbReference type="InterPro" id="IPR027417">
    <property type="entry name" value="P-loop_NTPase"/>
</dbReference>
<dbReference type="OrthoDB" id="9802264at2"/>
<keyword evidence="3" id="KW-0547">Nucleotide-binding</keyword>
<evidence type="ECO:0000256" key="3">
    <source>
        <dbReference type="ARBA" id="ARBA00022741"/>
    </source>
</evidence>
<reference evidence="6 7" key="1">
    <citation type="journal article" date="2013" name="Genome Announc.">
        <title>Genome Sequence of Sporolactobacillus laevolacticus DSM442, an Efficient Polymer-Grade D-Lactate Producer from Agricultural Waste Cottonseed as a Nitrogen Source.</title>
        <authorList>
            <person name="Wang H."/>
            <person name="Wang L."/>
            <person name="Ju J."/>
            <person name="Yu B."/>
            <person name="Ma Y."/>
        </authorList>
    </citation>
    <scope>NUCLEOTIDE SEQUENCE [LARGE SCALE GENOMIC DNA]</scope>
    <source>
        <strain evidence="6 7">DSM 442</strain>
    </source>
</reference>
<dbReference type="Pfam" id="PF08352">
    <property type="entry name" value="oligo_HPY"/>
    <property type="match status" value="1"/>
</dbReference>
<dbReference type="FunFam" id="3.40.50.300:FF:000016">
    <property type="entry name" value="Oligopeptide ABC transporter ATP-binding component"/>
    <property type="match status" value="1"/>
</dbReference>
<evidence type="ECO:0000256" key="2">
    <source>
        <dbReference type="ARBA" id="ARBA00022448"/>
    </source>
</evidence>
<dbReference type="InterPro" id="IPR003593">
    <property type="entry name" value="AAA+_ATPase"/>
</dbReference>
<gene>
    <name evidence="6" type="ORF">P343_14960</name>
</gene>
<keyword evidence="4" id="KW-0067">ATP-binding</keyword>
<dbReference type="InterPro" id="IPR017871">
    <property type="entry name" value="ABC_transporter-like_CS"/>
</dbReference>
<dbReference type="SMART" id="SM00382">
    <property type="entry name" value="AAA"/>
    <property type="match status" value="1"/>
</dbReference>
<dbReference type="STRING" id="1395513.P343_14960"/>
<comment type="similarity">
    <text evidence="1">Belongs to the ABC transporter superfamily.</text>
</comment>
<dbReference type="CDD" id="cd03257">
    <property type="entry name" value="ABC_NikE_OppD_transporters"/>
    <property type="match status" value="1"/>
</dbReference>
<dbReference type="AlphaFoldDB" id="V6IUV7"/>
<dbReference type="InterPro" id="IPR013563">
    <property type="entry name" value="Oligopep_ABC_C"/>
</dbReference>
<dbReference type="PROSITE" id="PS00211">
    <property type="entry name" value="ABC_TRANSPORTER_1"/>
    <property type="match status" value="1"/>
</dbReference>
<dbReference type="SUPFAM" id="SSF52540">
    <property type="entry name" value="P-loop containing nucleoside triphosphate hydrolases"/>
    <property type="match status" value="1"/>
</dbReference>
<dbReference type="Proteomes" id="UP000018296">
    <property type="component" value="Unassembled WGS sequence"/>
</dbReference>
<dbReference type="GO" id="GO:0005524">
    <property type="term" value="F:ATP binding"/>
    <property type="evidence" value="ECO:0007669"/>
    <property type="project" value="UniProtKB-KW"/>
</dbReference>
<dbReference type="Pfam" id="PF00005">
    <property type="entry name" value="ABC_tran"/>
    <property type="match status" value="1"/>
</dbReference>
<dbReference type="PANTHER" id="PTHR43776">
    <property type="entry name" value="TRANSPORT ATP-BINDING PROTEIN"/>
    <property type="match status" value="1"/>
</dbReference>
<sequence length="308" mass="34117">MNDDTVLKIIKLNKVYKVQSASFFTKAVVHAVKDVSFMIKKGEILGLVGESGSGKTTIGKQIVGLGKPTSGTIQFRGKDILTFTPKEKRANRVKIQMIFQDAYSSLNPRKNIFDILEKPILVNHIASKRDAGVYIDHLLDLVGLPRSSKDKYPHEFSGGQRQRIGIARALSLKPELLVCDEPTSALDVSIQAQILNLLKEIRDELKLSMLFIGHGLGAVSYVSDRIAVMNQGRIVEIAESAELFRHPLHPYTKVLKEAIPIASPLIKSMKAEENARTQWDPNDASPLELVDQQTHHYVKSSILKGTGS</sequence>
<dbReference type="GO" id="GO:0015833">
    <property type="term" value="P:peptide transport"/>
    <property type="evidence" value="ECO:0007669"/>
    <property type="project" value="InterPro"/>
</dbReference>
<evidence type="ECO:0000256" key="1">
    <source>
        <dbReference type="ARBA" id="ARBA00005417"/>
    </source>
</evidence>
<comment type="caution">
    <text evidence="6">The sequence shown here is derived from an EMBL/GenBank/DDBJ whole genome shotgun (WGS) entry which is preliminary data.</text>
</comment>
<dbReference type="EMBL" id="AWTC01000016">
    <property type="protein sequence ID" value="EST10877.1"/>
    <property type="molecule type" value="Genomic_DNA"/>
</dbReference>
<keyword evidence="7" id="KW-1185">Reference proteome</keyword>
<feature type="domain" description="ABC transporter" evidence="5">
    <location>
        <begin position="10"/>
        <end position="256"/>
    </location>
</feature>
<evidence type="ECO:0000259" key="5">
    <source>
        <dbReference type="PROSITE" id="PS50893"/>
    </source>
</evidence>
<dbReference type="GO" id="GO:0055085">
    <property type="term" value="P:transmembrane transport"/>
    <property type="evidence" value="ECO:0007669"/>
    <property type="project" value="UniProtKB-ARBA"/>
</dbReference>
<name>V6IUV7_9BACL</name>
<dbReference type="PATRIC" id="fig|1395513.3.peg.3038"/>
<evidence type="ECO:0000313" key="6">
    <source>
        <dbReference type="EMBL" id="EST10877.1"/>
    </source>
</evidence>
<evidence type="ECO:0000256" key="4">
    <source>
        <dbReference type="ARBA" id="ARBA00022840"/>
    </source>
</evidence>
<organism evidence="6 7">
    <name type="scientific">Sporolactobacillus laevolacticus DSM 442</name>
    <dbReference type="NCBI Taxonomy" id="1395513"/>
    <lineage>
        <taxon>Bacteria</taxon>
        <taxon>Bacillati</taxon>
        <taxon>Bacillota</taxon>
        <taxon>Bacilli</taxon>
        <taxon>Bacillales</taxon>
        <taxon>Sporolactobacillaceae</taxon>
        <taxon>Sporolactobacillus</taxon>
    </lineage>
</organism>
<evidence type="ECO:0000313" key="7">
    <source>
        <dbReference type="Proteomes" id="UP000018296"/>
    </source>
</evidence>
<proteinExistence type="inferred from homology"/>
<protein>
    <submittedName>
        <fullName evidence="6">Peptide ABC transporter substrate-binding protein</fullName>
    </submittedName>
</protein>